<sequence>MINYNNRKFRSVSNSYTYSGSKIRHGHLIALVDEDGSLDIRYHQVNAAGQLMIGTCHHP</sequence>
<organism evidence="1 2">
    <name type="scientific">Fulvivirga imtechensis AK7</name>
    <dbReference type="NCBI Taxonomy" id="1237149"/>
    <lineage>
        <taxon>Bacteria</taxon>
        <taxon>Pseudomonadati</taxon>
        <taxon>Bacteroidota</taxon>
        <taxon>Cytophagia</taxon>
        <taxon>Cytophagales</taxon>
        <taxon>Fulvivirgaceae</taxon>
        <taxon>Fulvivirga</taxon>
    </lineage>
</organism>
<keyword evidence="2" id="KW-1185">Reference proteome</keyword>
<accession>L8JVE2</accession>
<gene>
    <name evidence="1" type="ORF">C900_01717</name>
</gene>
<dbReference type="InterPro" id="IPR058595">
    <property type="entry name" value="Avidin-like"/>
</dbReference>
<name>L8JVE2_9BACT</name>
<proteinExistence type="predicted"/>
<dbReference type="Pfam" id="PF26421">
    <property type="entry name" value="Avidin_like"/>
    <property type="match status" value="1"/>
</dbReference>
<protein>
    <submittedName>
        <fullName evidence="1">Uncharacterized protein</fullName>
    </submittedName>
</protein>
<reference evidence="1 2" key="1">
    <citation type="submission" date="2012-12" db="EMBL/GenBank/DDBJ databases">
        <title>Genome assembly of Fulvivirga imtechensis AK7.</title>
        <authorList>
            <person name="Nupur N."/>
            <person name="Khatri I."/>
            <person name="Kumar R."/>
            <person name="Subramanian S."/>
            <person name="Pinnaka A."/>
        </authorList>
    </citation>
    <scope>NUCLEOTIDE SEQUENCE [LARGE SCALE GENOMIC DNA]</scope>
    <source>
        <strain evidence="1 2">AK7</strain>
    </source>
</reference>
<evidence type="ECO:0000313" key="2">
    <source>
        <dbReference type="Proteomes" id="UP000011135"/>
    </source>
</evidence>
<dbReference type="Proteomes" id="UP000011135">
    <property type="component" value="Unassembled WGS sequence"/>
</dbReference>
<comment type="caution">
    <text evidence="1">The sequence shown here is derived from an EMBL/GenBank/DDBJ whole genome shotgun (WGS) entry which is preliminary data.</text>
</comment>
<dbReference type="AlphaFoldDB" id="L8JVE2"/>
<dbReference type="eggNOG" id="COG0590">
    <property type="taxonomic scope" value="Bacteria"/>
</dbReference>
<dbReference type="STRING" id="1237149.C900_01717"/>
<dbReference type="EMBL" id="AMZN01000026">
    <property type="protein sequence ID" value="ELR72163.1"/>
    <property type="molecule type" value="Genomic_DNA"/>
</dbReference>
<evidence type="ECO:0000313" key="1">
    <source>
        <dbReference type="EMBL" id="ELR72163.1"/>
    </source>
</evidence>